<accession>A0AAV6NV72</accession>
<dbReference type="Proteomes" id="UP000685013">
    <property type="component" value="Chromosome 3"/>
</dbReference>
<name>A0AAV6NV72_9ROSI</name>
<dbReference type="AlphaFoldDB" id="A0AAV6NV72"/>
<organism evidence="1 2">
    <name type="scientific">Cucurbita argyrosperma subsp. sororia</name>
    <dbReference type="NCBI Taxonomy" id="37648"/>
    <lineage>
        <taxon>Eukaryota</taxon>
        <taxon>Viridiplantae</taxon>
        <taxon>Streptophyta</taxon>
        <taxon>Embryophyta</taxon>
        <taxon>Tracheophyta</taxon>
        <taxon>Spermatophyta</taxon>
        <taxon>Magnoliopsida</taxon>
        <taxon>eudicotyledons</taxon>
        <taxon>Gunneridae</taxon>
        <taxon>Pentapetalae</taxon>
        <taxon>rosids</taxon>
        <taxon>fabids</taxon>
        <taxon>Cucurbitales</taxon>
        <taxon>Cucurbitaceae</taxon>
        <taxon>Cucurbiteae</taxon>
        <taxon>Cucurbita</taxon>
    </lineage>
</organism>
<reference evidence="1 2" key="1">
    <citation type="journal article" date="2021" name="Hortic Res">
        <title>The domestication of Cucurbita argyrosperma as revealed by the genome of its wild relative.</title>
        <authorList>
            <person name="Barrera-Redondo J."/>
            <person name="Sanchez-de la Vega G."/>
            <person name="Aguirre-Liguori J.A."/>
            <person name="Castellanos-Morales G."/>
            <person name="Gutierrez-Guerrero Y.T."/>
            <person name="Aguirre-Dugua X."/>
            <person name="Aguirre-Planter E."/>
            <person name="Tenaillon M.I."/>
            <person name="Lira-Saade R."/>
            <person name="Eguiarte L.E."/>
        </authorList>
    </citation>
    <scope>NUCLEOTIDE SEQUENCE [LARGE SCALE GENOMIC DNA]</scope>
    <source>
        <strain evidence="1">JBR-2021</strain>
    </source>
</reference>
<comment type="caution">
    <text evidence="1">The sequence shown here is derived from an EMBL/GenBank/DDBJ whole genome shotgun (WGS) entry which is preliminary data.</text>
</comment>
<proteinExistence type="predicted"/>
<keyword evidence="2" id="KW-1185">Reference proteome</keyword>
<dbReference type="EMBL" id="JAGKQH010000003">
    <property type="protein sequence ID" value="KAG6603512.1"/>
    <property type="molecule type" value="Genomic_DNA"/>
</dbReference>
<gene>
    <name evidence="1" type="ORF">SDJN03_04121</name>
</gene>
<feature type="non-terminal residue" evidence="1">
    <location>
        <position position="1"/>
    </location>
</feature>
<evidence type="ECO:0000313" key="1">
    <source>
        <dbReference type="EMBL" id="KAG6603512.1"/>
    </source>
</evidence>
<evidence type="ECO:0000313" key="2">
    <source>
        <dbReference type="Proteomes" id="UP000685013"/>
    </source>
</evidence>
<sequence length="73" mass="8433">MSVKSRSRFRPTDCPGLSLERFDFNVGQLGSVLVFEFGGYLLCEKLRNNLPSFLFRLSRIGFHLPPAEDRKIR</sequence>
<protein>
    <submittedName>
        <fullName evidence="1">Uncharacterized protein</fullName>
    </submittedName>
</protein>